<evidence type="ECO:0000256" key="1">
    <source>
        <dbReference type="ARBA" id="ARBA00004496"/>
    </source>
</evidence>
<dbReference type="SMART" id="SM01288">
    <property type="entry name" value="FISNA"/>
    <property type="match status" value="1"/>
</dbReference>
<feature type="domain" description="Pyrin" evidence="7">
    <location>
        <begin position="10"/>
        <end position="73"/>
    </location>
</feature>
<evidence type="ECO:0000313" key="9">
    <source>
        <dbReference type="Proteomes" id="UP000261340"/>
    </source>
</evidence>
<dbReference type="InterPro" id="IPR027417">
    <property type="entry name" value="P-loop_NTPase"/>
</dbReference>
<dbReference type="Gene3D" id="3.40.50.300">
    <property type="entry name" value="P-loop containing nucleotide triphosphate hydrolases"/>
    <property type="match status" value="1"/>
</dbReference>
<dbReference type="SMART" id="SM01289">
    <property type="entry name" value="PYRIN"/>
    <property type="match status" value="1"/>
</dbReference>
<dbReference type="Ensembl" id="ENSACIT00000005091.1">
    <property type="protein sequence ID" value="ENSACIP00000004932.1"/>
    <property type="gene ID" value="ENSACIG00000003895.1"/>
</dbReference>
<comment type="subcellular location">
    <subcellularLocation>
        <location evidence="1">Cytoplasm</location>
    </subcellularLocation>
</comment>
<dbReference type="PROSITE" id="PS50824">
    <property type="entry name" value="DAPIN"/>
    <property type="match status" value="1"/>
</dbReference>
<accession>A0A3Q0R475</accession>
<proteinExistence type="predicted"/>
<dbReference type="InterPro" id="IPR032675">
    <property type="entry name" value="LRR_dom_sf"/>
</dbReference>
<evidence type="ECO:0000256" key="2">
    <source>
        <dbReference type="ARBA" id="ARBA00022490"/>
    </source>
</evidence>
<dbReference type="Pfam" id="PF17776">
    <property type="entry name" value="NLRC4_HD2"/>
    <property type="match status" value="1"/>
</dbReference>
<dbReference type="SUPFAM" id="SSF52047">
    <property type="entry name" value="RNI-like"/>
    <property type="match status" value="1"/>
</dbReference>
<dbReference type="Gene3D" id="3.80.10.10">
    <property type="entry name" value="Ribonuclease Inhibitor"/>
    <property type="match status" value="2"/>
</dbReference>
<dbReference type="Pfam" id="PF13516">
    <property type="entry name" value="LRR_6"/>
    <property type="match status" value="2"/>
</dbReference>
<evidence type="ECO:0000313" key="8">
    <source>
        <dbReference type="Ensembl" id="ENSACIP00000004932.1"/>
    </source>
</evidence>
<dbReference type="GeneTree" id="ENSGT01120000271898"/>
<dbReference type="InterPro" id="IPR007111">
    <property type="entry name" value="NACHT_NTPase"/>
</dbReference>
<organism evidence="8 9">
    <name type="scientific">Amphilophus citrinellus</name>
    <name type="common">Midas cichlid</name>
    <name type="synonym">Cichlasoma citrinellum</name>
    <dbReference type="NCBI Taxonomy" id="61819"/>
    <lineage>
        <taxon>Eukaryota</taxon>
        <taxon>Metazoa</taxon>
        <taxon>Chordata</taxon>
        <taxon>Craniata</taxon>
        <taxon>Vertebrata</taxon>
        <taxon>Euteleostomi</taxon>
        <taxon>Actinopterygii</taxon>
        <taxon>Neopterygii</taxon>
        <taxon>Teleostei</taxon>
        <taxon>Neoteleostei</taxon>
        <taxon>Acanthomorphata</taxon>
        <taxon>Ovalentaria</taxon>
        <taxon>Cichlomorphae</taxon>
        <taxon>Cichliformes</taxon>
        <taxon>Cichlidae</taxon>
        <taxon>New World cichlids</taxon>
        <taxon>Cichlasomatinae</taxon>
        <taxon>Heroini</taxon>
        <taxon>Amphilophus</taxon>
    </lineage>
</organism>
<dbReference type="STRING" id="61819.ENSACIP00000004932"/>
<name>A0A3Q0R475_AMPCI</name>
<dbReference type="AlphaFoldDB" id="A0A3Q0R475"/>
<reference evidence="8" key="2">
    <citation type="submission" date="2025-09" db="UniProtKB">
        <authorList>
            <consortium name="Ensembl"/>
        </authorList>
    </citation>
    <scope>IDENTIFICATION</scope>
</reference>
<dbReference type="PANTHER" id="PTHR24106">
    <property type="entry name" value="NACHT, LRR AND CARD DOMAINS-CONTAINING"/>
    <property type="match status" value="1"/>
</dbReference>
<keyword evidence="9" id="KW-1185">Reference proteome</keyword>
<evidence type="ECO:0000256" key="3">
    <source>
        <dbReference type="ARBA" id="ARBA00022614"/>
    </source>
</evidence>
<evidence type="ECO:0000259" key="7">
    <source>
        <dbReference type="PROSITE" id="PS50824"/>
    </source>
</evidence>
<evidence type="ECO:0000256" key="4">
    <source>
        <dbReference type="ARBA" id="ARBA00022737"/>
    </source>
</evidence>
<reference evidence="8" key="1">
    <citation type="submission" date="2025-08" db="UniProtKB">
        <authorList>
            <consortium name="Ensembl"/>
        </authorList>
    </citation>
    <scope>IDENTIFICATION</scope>
</reference>
<keyword evidence="4" id="KW-0677">Repeat</keyword>
<dbReference type="InterPro" id="IPR041267">
    <property type="entry name" value="NLRP_HD2"/>
</dbReference>
<evidence type="ECO:0000256" key="6">
    <source>
        <dbReference type="ARBA" id="ARBA00022840"/>
    </source>
</evidence>
<dbReference type="InterPro" id="IPR051261">
    <property type="entry name" value="NLR"/>
</dbReference>
<dbReference type="SMART" id="SM00368">
    <property type="entry name" value="LRR_RI"/>
    <property type="match status" value="3"/>
</dbReference>
<dbReference type="GO" id="GO:0005524">
    <property type="term" value="F:ATP binding"/>
    <property type="evidence" value="ECO:0007669"/>
    <property type="project" value="UniProtKB-KW"/>
</dbReference>
<dbReference type="Pfam" id="PF05729">
    <property type="entry name" value="NACHT"/>
    <property type="match status" value="1"/>
</dbReference>
<dbReference type="SUPFAM" id="SSF47986">
    <property type="entry name" value="DEATH domain"/>
    <property type="match status" value="1"/>
</dbReference>
<dbReference type="InterPro" id="IPR001611">
    <property type="entry name" value="Leu-rich_rpt"/>
</dbReference>
<dbReference type="Gene3D" id="1.10.533.10">
    <property type="entry name" value="Death Domain, Fas"/>
    <property type="match status" value="1"/>
</dbReference>
<keyword evidence="5" id="KW-0547">Nucleotide-binding</keyword>
<evidence type="ECO:0000256" key="5">
    <source>
        <dbReference type="ARBA" id="ARBA00022741"/>
    </source>
</evidence>
<dbReference type="GO" id="GO:0005737">
    <property type="term" value="C:cytoplasm"/>
    <property type="evidence" value="ECO:0007669"/>
    <property type="project" value="UniProtKB-SubCell"/>
</dbReference>
<keyword evidence="2" id="KW-0963">Cytoplasm</keyword>
<dbReference type="InterPro" id="IPR004020">
    <property type="entry name" value="DAPIN"/>
</dbReference>
<dbReference type="OMA" id="CALTWES"/>
<dbReference type="Pfam" id="PF02758">
    <property type="entry name" value="PYRIN"/>
    <property type="match status" value="1"/>
</dbReference>
<keyword evidence="3" id="KW-0433">Leucine-rich repeat</keyword>
<protein>
    <recommendedName>
        <fullName evidence="7">Pyrin domain-containing protein</fullName>
    </recommendedName>
</protein>
<sequence length="840" mass="94997">GETMATPVELLGILEDLADGEFKKFKWFLQQAEVLDGFPAIPRSQLDHSDRMDTVTEMKETYNKNAATCVTLKCIGFRLCFIAKTYASLLFVLSETLTDCHRKLKSNLRKKFQQFEQDTKSGKQMLINEIYTELDIIKEKSDEDRIQDANLYHQTVEQTINTENFFESIPGQHTSVRTLTKGVSGVGKTILTRKFVLDWTEDKLNNSIQFIFPLTFQELNLMKKRKYSWMELLHHFFADLKESGNCSFDKVPILFILDGLNECALPLDFNNSEILTDVAESASVDVLLTNLIMGKLFPTAHVWITTTPEAASQIPPEYIHMVTQVRGFTNPKKDEYIRKRFRNKKLASRIISHIKPSRSLQVMCNVPIFCWITATVLEDMLKTDERGELPKTLTEMFIHFLLVQSKLANLKEGDLIFFEADLVECGTNAQAASLYPGIFTQIIKENIGLNQDKCFRFVHLSFQVFLAALHVMVSFIKTGVYLLSAEHPISKQSVLEDLQHLLQSAVDKALQSPNGHLNLFLHFLIGLSLQTNQQLLQDLIKQSGSSLQSTQETAQYIKKKIRENPSPERCISLFQCLNELKDHSLVEEIQQYLRSASLSSMILSPATWSDLVFILLSSESELDVFDLKKFSTSAQGLLHSYEVLGSVLSSPSANLRELDLSYNFFIDEPKFIDGLKNPHCRLETLRSSFQGMCLQTLLDYNNFKMSASFVFRLQSCEIDFQSCGALSSVLSCQSSSLKKLDLSYNSLGDSGVQTLSGGLASPQCKTETLRFVGCALTWESCDAIAFFLSSPSSHVRQLDLSMNNLQDAGVLVFSTVLDRHCKLETLRSANFCTISVMFTK</sequence>
<keyword evidence="6" id="KW-0067">ATP-binding</keyword>
<dbReference type="InterPro" id="IPR011029">
    <property type="entry name" value="DEATH-like_dom_sf"/>
</dbReference>
<dbReference type="Proteomes" id="UP000261340">
    <property type="component" value="Unplaced"/>
</dbReference>
<dbReference type="InterPro" id="IPR029495">
    <property type="entry name" value="NACHT-assoc"/>
</dbReference>